<dbReference type="AlphaFoldDB" id="A0A1E3GY08"/>
<evidence type="ECO:0000313" key="1">
    <source>
        <dbReference type="EMBL" id="ODN68947.1"/>
    </source>
</evidence>
<proteinExistence type="predicted"/>
<name>A0A1E3GY08_9HYPH</name>
<dbReference type="InterPro" id="IPR018727">
    <property type="entry name" value="DUF2267"/>
</dbReference>
<keyword evidence="2" id="KW-1185">Reference proteome</keyword>
<sequence>MDAHHAILPIGEARCASVSCAVCANPSAGTRLELARIRGIHFEGWQPSASPARDRRKEEFVDRIRHDMSSDPTGDPDRAVAAVVSLLDRRLDHGEISQVRNSMTTAPPNLWPVH</sequence>
<dbReference type="InterPro" id="IPR038282">
    <property type="entry name" value="DUF2267_sf"/>
</dbReference>
<comment type="caution">
    <text evidence="1">The sequence shown here is derived from an EMBL/GenBank/DDBJ whole genome shotgun (WGS) entry which is preliminary data.</text>
</comment>
<accession>A0A1E3GY08</accession>
<reference evidence="1 2" key="1">
    <citation type="submission" date="2016-07" db="EMBL/GenBank/DDBJ databases">
        <title>Draft Genome Sequence of Methylobrevis pamukkalensis PK2.</title>
        <authorList>
            <person name="Vasilenko O.V."/>
            <person name="Doronina N.V."/>
            <person name="Shmareva M.N."/>
            <person name="Tarlachkov S.V."/>
            <person name="Mustakhimov I."/>
            <person name="Trotsenko Y.A."/>
        </authorList>
    </citation>
    <scope>NUCLEOTIDE SEQUENCE [LARGE SCALE GENOMIC DNA]</scope>
    <source>
        <strain evidence="1 2">PK2</strain>
    </source>
</reference>
<dbReference type="EMBL" id="MCRJ01000121">
    <property type="protein sequence ID" value="ODN68947.1"/>
    <property type="molecule type" value="Genomic_DNA"/>
</dbReference>
<dbReference type="Gene3D" id="1.10.490.110">
    <property type="entry name" value="Uncharacterized conserved protein DUF2267"/>
    <property type="match status" value="1"/>
</dbReference>
<dbReference type="Pfam" id="PF10025">
    <property type="entry name" value="DUF2267"/>
    <property type="match status" value="1"/>
</dbReference>
<evidence type="ECO:0000313" key="2">
    <source>
        <dbReference type="Proteomes" id="UP000094622"/>
    </source>
</evidence>
<gene>
    <name evidence="1" type="ORF">A6302_03753</name>
</gene>
<dbReference type="Proteomes" id="UP000094622">
    <property type="component" value="Unassembled WGS sequence"/>
</dbReference>
<protein>
    <submittedName>
        <fullName evidence="1">Uncharacterized protein</fullName>
    </submittedName>
</protein>
<organism evidence="1 2">
    <name type="scientific">Methylobrevis pamukkalensis</name>
    <dbReference type="NCBI Taxonomy" id="1439726"/>
    <lineage>
        <taxon>Bacteria</taxon>
        <taxon>Pseudomonadati</taxon>
        <taxon>Pseudomonadota</taxon>
        <taxon>Alphaproteobacteria</taxon>
        <taxon>Hyphomicrobiales</taxon>
        <taxon>Pleomorphomonadaceae</taxon>
        <taxon>Methylobrevis</taxon>
    </lineage>
</organism>